<dbReference type="RefSeq" id="WP_266605448.1">
    <property type="nucleotide sequence ID" value="NZ_JAPHNL010000330.1"/>
</dbReference>
<dbReference type="Proteomes" id="UP001163064">
    <property type="component" value="Unassembled WGS sequence"/>
</dbReference>
<gene>
    <name evidence="8" type="primary">sigJ</name>
    <name evidence="8" type="ORF">OFY01_30580</name>
</gene>
<reference evidence="8" key="1">
    <citation type="submission" date="2022-10" db="EMBL/GenBank/DDBJ databases">
        <title>Streptomyces beihaiensis sp. nov., a chitin degrading actinobacterium, isolated from shrimp pond soil.</title>
        <authorList>
            <person name="Xie J."/>
            <person name="Shen N."/>
        </authorList>
    </citation>
    <scope>NUCLEOTIDE SEQUENCE</scope>
    <source>
        <strain evidence="8">GXMU-J5</strain>
    </source>
</reference>
<dbReference type="InterPro" id="IPR007627">
    <property type="entry name" value="RNA_pol_sigma70_r2"/>
</dbReference>
<evidence type="ECO:0000256" key="1">
    <source>
        <dbReference type="ARBA" id="ARBA00010641"/>
    </source>
</evidence>
<dbReference type="EMBL" id="JAPHNL010000330">
    <property type="protein sequence ID" value="MCX3064028.1"/>
    <property type="molecule type" value="Genomic_DNA"/>
</dbReference>
<dbReference type="Pfam" id="PF08281">
    <property type="entry name" value="Sigma70_r4_2"/>
    <property type="match status" value="1"/>
</dbReference>
<organism evidence="8 9">
    <name type="scientific">Streptomyces beihaiensis</name>
    <dbReference type="NCBI Taxonomy" id="2984495"/>
    <lineage>
        <taxon>Bacteria</taxon>
        <taxon>Bacillati</taxon>
        <taxon>Actinomycetota</taxon>
        <taxon>Actinomycetes</taxon>
        <taxon>Kitasatosporales</taxon>
        <taxon>Streptomycetaceae</taxon>
        <taxon>Streptomyces</taxon>
    </lineage>
</organism>
<feature type="domain" description="RNA polymerase sigma-70 region 2" evidence="6">
    <location>
        <begin position="13"/>
        <end position="75"/>
    </location>
</feature>
<comment type="similarity">
    <text evidence="1">Belongs to the sigma-70 factor family. ECF subfamily.</text>
</comment>
<evidence type="ECO:0000259" key="6">
    <source>
        <dbReference type="Pfam" id="PF04542"/>
    </source>
</evidence>
<dbReference type="SUPFAM" id="SSF88946">
    <property type="entry name" value="Sigma2 domain of RNA polymerase sigma factors"/>
    <property type="match status" value="1"/>
</dbReference>
<comment type="caution">
    <text evidence="8">The sequence shown here is derived from an EMBL/GenBank/DDBJ whole genome shotgun (WGS) entry which is preliminary data.</text>
</comment>
<dbReference type="Gene3D" id="1.10.10.10">
    <property type="entry name" value="Winged helix-like DNA-binding domain superfamily/Winged helix DNA-binding domain"/>
    <property type="match status" value="1"/>
</dbReference>
<dbReference type="InterPro" id="IPR036388">
    <property type="entry name" value="WH-like_DNA-bd_sf"/>
</dbReference>
<dbReference type="SUPFAM" id="SSF54427">
    <property type="entry name" value="NTF2-like"/>
    <property type="match status" value="1"/>
</dbReference>
<keyword evidence="4" id="KW-0731">Sigma factor</keyword>
<feature type="domain" description="RNA polymerase sigma factor 70 region 4 type 2" evidence="7">
    <location>
        <begin position="116"/>
        <end position="164"/>
    </location>
</feature>
<keyword evidence="3" id="KW-0805">Transcription regulation</keyword>
<dbReference type="InterPro" id="IPR014284">
    <property type="entry name" value="RNA_pol_sigma-70_dom"/>
</dbReference>
<dbReference type="InterPro" id="IPR013249">
    <property type="entry name" value="RNA_pol_sigma70_r4_t2"/>
</dbReference>
<dbReference type="Gene3D" id="3.10.450.50">
    <property type="match status" value="1"/>
</dbReference>
<dbReference type="SUPFAM" id="SSF88659">
    <property type="entry name" value="Sigma3 and sigma4 domains of RNA polymerase sigma factors"/>
    <property type="match status" value="1"/>
</dbReference>
<keyword evidence="5" id="KW-0804">Transcription</keyword>
<proteinExistence type="inferred from homology"/>
<evidence type="ECO:0000313" key="8">
    <source>
        <dbReference type="EMBL" id="MCX3064028.1"/>
    </source>
</evidence>
<dbReference type="NCBIfam" id="TIGR02937">
    <property type="entry name" value="sigma70-ECF"/>
    <property type="match status" value="1"/>
</dbReference>
<evidence type="ECO:0000256" key="3">
    <source>
        <dbReference type="ARBA" id="ARBA00023015"/>
    </source>
</evidence>
<accession>A0ABT3U3W9</accession>
<keyword evidence="9" id="KW-1185">Reference proteome</keyword>
<evidence type="ECO:0000259" key="7">
    <source>
        <dbReference type="Pfam" id="PF08281"/>
    </source>
</evidence>
<dbReference type="PANTHER" id="PTHR30173">
    <property type="entry name" value="SIGMA 19 FACTOR"/>
    <property type="match status" value="1"/>
</dbReference>
<name>A0ABT3U3W9_9ACTN</name>
<dbReference type="Pfam" id="PF04542">
    <property type="entry name" value="Sigma70_r2"/>
    <property type="match status" value="1"/>
</dbReference>
<comment type="subunit">
    <text evidence="2">Interacts transiently with the RNA polymerase catalytic core formed by RpoA, RpoB, RpoC and RpoZ (2 alpha, 1 beta, 1 beta' and 1 omega subunit) to form the RNA polymerase holoenzyme that can initiate transcription.</text>
</comment>
<evidence type="ECO:0000256" key="5">
    <source>
        <dbReference type="ARBA" id="ARBA00023163"/>
    </source>
</evidence>
<dbReference type="InterPro" id="IPR052704">
    <property type="entry name" value="ECF_Sigma-70_Domain"/>
</dbReference>
<evidence type="ECO:0000256" key="2">
    <source>
        <dbReference type="ARBA" id="ARBA00011344"/>
    </source>
</evidence>
<dbReference type="InterPro" id="IPR013324">
    <property type="entry name" value="RNA_pol_sigma_r3/r4-like"/>
</dbReference>
<dbReference type="PANTHER" id="PTHR30173:SF36">
    <property type="entry name" value="ECF RNA POLYMERASE SIGMA FACTOR SIGJ"/>
    <property type="match status" value="1"/>
</dbReference>
<dbReference type="NCBIfam" id="NF007214">
    <property type="entry name" value="PRK09636.1"/>
    <property type="match status" value="1"/>
</dbReference>
<evidence type="ECO:0000313" key="9">
    <source>
        <dbReference type="Proteomes" id="UP001163064"/>
    </source>
</evidence>
<dbReference type="Gene3D" id="1.10.1740.10">
    <property type="match status" value="1"/>
</dbReference>
<sequence>MGSSDHDARLTVFQEQRPRLFALAYRLLGSAASAEDIVQEAYLRWSGAAEGVEVPAAWLTKVVTNLCLNELASARARRERYVGPWLPEPVLTRDGDGALGPLETLAQRETVSLGVLVLLERLAPAERAVFVLREAFGHSHAEVADILGVSEANSRQLHRRARTHVSGERPRFDVSPQLHRAMVDAFLKAAAQGDLAGLEKLLAAEVVAWSDGGGAARTARRPIHGRDKVLRYLLGVAARPEASTVTVDVDQVNGEPALLVREGSVLRAVVALEIGTAAGTTHSAGTGQAAAARIVGVRTVVNEAKLAFAAAQLA</sequence>
<evidence type="ECO:0000256" key="4">
    <source>
        <dbReference type="ARBA" id="ARBA00023082"/>
    </source>
</evidence>
<dbReference type="InterPro" id="IPR032710">
    <property type="entry name" value="NTF2-like_dom_sf"/>
</dbReference>
<protein>
    <submittedName>
        <fullName evidence="8">RNA polymerase sigma factor SigJ</fullName>
    </submittedName>
</protein>
<dbReference type="CDD" id="cd06171">
    <property type="entry name" value="Sigma70_r4"/>
    <property type="match status" value="1"/>
</dbReference>
<dbReference type="InterPro" id="IPR013325">
    <property type="entry name" value="RNA_pol_sigma_r2"/>
</dbReference>